<dbReference type="InParanoid" id="A0A136IYJ0"/>
<gene>
    <name evidence="1" type="ORF">Micbo1qcDRAFT_176546</name>
</gene>
<dbReference type="Proteomes" id="UP000070501">
    <property type="component" value="Unassembled WGS sequence"/>
</dbReference>
<name>A0A136IYJ0_9PEZI</name>
<reference evidence="2" key="1">
    <citation type="submission" date="2016-02" db="EMBL/GenBank/DDBJ databases">
        <title>Draft genome sequence of Microdochium bolleyi, a fungal endophyte of beachgrass.</title>
        <authorList>
            <consortium name="DOE Joint Genome Institute"/>
            <person name="David A.S."/>
            <person name="May G."/>
            <person name="Haridas S."/>
            <person name="Lim J."/>
            <person name="Wang M."/>
            <person name="Labutti K."/>
            <person name="Lipzen A."/>
            <person name="Barry K."/>
            <person name="Grigoriev I.V."/>
        </authorList>
    </citation>
    <scope>NUCLEOTIDE SEQUENCE [LARGE SCALE GENOMIC DNA]</scope>
    <source>
        <strain evidence="2">J235TASD1</strain>
    </source>
</reference>
<accession>A0A136IYJ0</accession>
<organism evidence="1 2">
    <name type="scientific">Microdochium bolleyi</name>
    <dbReference type="NCBI Taxonomy" id="196109"/>
    <lineage>
        <taxon>Eukaryota</taxon>
        <taxon>Fungi</taxon>
        <taxon>Dikarya</taxon>
        <taxon>Ascomycota</taxon>
        <taxon>Pezizomycotina</taxon>
        <taxon>Sordariomycetes</taxon>
        <taxon>Xylariomycetidae</taxon>
        <taxon>Xylariales</taxon>
        <taxon>Microdochiaceae</taxon>
        <taxon>Microdochium</taxon>
    </lineage>
</organism>
<keyword evidence="2" id="KW-1185">Reference proteome</keyword>
<evidence type="ECO:0000313" key="2">
    <source>
        <dbReference type="Proteomes" id="UP000070501"/>
    </source>
</evidence>
<proteinExistence type="predicted"/>
<protein>
    <submittedName>
        <fullName evidence="1">Uncharacterized protein</fullName>
    </submittedName>
</protein>
<dbReference type="EMBL" id="KQ964253">
    <property type="protein sequence ID" value="KXJ89971.1"/>
    <property type="molecule type" value="Genomic_DNA"/>
</dbReference>
<evidence type="ECO:0000313" key="1">
    <source>
        <dbReference type="EMBL" id="KXJ89971.1"/>
    </source>
</evidence>
<dbReference type="AlphaFoldDB" id="A0A136IYJ0"/>
<sequence>MNTSWMSSVHDMLIEKPADLSDTGREAWTRIQGLRWASQRLRNEACAMLIDAERGLLTWPADYIKIWNHDDKKTTLFGTSIYCVAAAELITHAERVLGQRLAFSRWYMYQHIGLPEFPETPRTLSPGFGDYRFVIGHTSVMINRDDHAHSKSARPDMTGADVARHWATQRQLIAALGALLGLDTRNRLSQVHDTDAYPTFFNVVLYWAANMGGIDDRLAELMEGMDLDWYLWTGPISIKLGITSDKDMPFPSYAVCPDGRHYQNDLKTACCHRESCRGELQAAMTYWQVNGTWPPDYRPGHVRAETEGRDLDARLEGIIWDYHEKHGKWPYGVDWRGEMGVYPRSSDYAPPPAFTGHSARLRRLRIWLSDNYKTMFGVAVAGAVASCLAMA</sequence>